<dbReference type="AlphaFoldDB" id="A0A5N6KCF8"/>
<evidence type="ECO:0000256" key="2">
    <source>
        <dbReference type="ARBA" id="ARBA00008554"/>
    </source>
</evidence>
<evidence type="ECO:0000256" key="6">
    <source>
        <dbReference type="ARBA" id="ARBA00022982"/>
    </source>
</evidence>
<accession>A0A5N6KCF8</accession>
<dbReference type="Proteomes" id="UP000326757">
    <property type="component" value="Unassembled WGS sequence"/>
</dbReference>
<evidence type="ECO:0000256" key="9">
    <source>
        <dbReference type="ARBA" id="ARBA00031684"/>
    </source>
</evidence>
<comment type="caution">
    <text evidence="10">The sequence shown here is derived from an EMBL/GenBank/DDBJ whole genome shotgun (WGS) entry which is preliminary data.</text>
</comment>
<evidence type="ECO:0000313" key="10">
    <source>
        <dbReference type="EMBL" id="KAB8301106.1"/>
    </source>
</evidence>
<keyword evidence="6" id="KW-0249">Electron transport</keyword>
<evidence type="ECO:0000256" key="7">
    <source>
        <dbReference type="ARBA" id="ARBA00023128"/>
    </source>
</evidence>
<evidence type="ECO:0000256" key="5">
    <source>
        <dbReference type="ARBA" id="ARBA00022792"/>
    </source>
</evidence>
<protein>
    <recommendedName>
        <fullName evidence="9">Complex III subunit 7</fullName>
    </recommendedName>
</protein>
<reference evidence="10 11" key="1">
    <citation type="submission" date="2019-06" db="EMBL/GenBank/DDBJ databases">
        <title>Genome Sequence of the Brown Rot Fungal Pathogen Monilinia laxa.</title>
        <authorList>
            <person name="De Miccolis Angelini R.M."/>
            <person name="Landi L."/>
            <person name="Abate D."/>
            <person name="Pollastro S."/>
            <person name="Romanazzi G."/>
            <person name="Faretra F."/>
        </authorList>
    </citation>
    <scope>NUCLEOTIDE SEQUENCE [LARGE SCALE GENOMIC DNA]</scope>
    <source>
        <strain evidence="10 11">Mlax316</strain>
    </source>
</reference>
<evidence type="ECO:0000256" key="3">
    <source>
        <dbReference type="ARBA" id="ARBA00022448"/>
    </source>
</evidence>
<dbReference type="GO" id="GO:0045275">
    <property type="term" value="C:respiratory chain complex III"/>
    <property type="evidence" value="ECO:0007669"/>
    <property type="project" value="InterPro"/>
</dbReference>
<dbReference type="GO" id="GO:0005743">
    <property type="term" value="C:mitochondrial inner membrane"/>
    <property type="evidence" value="ECO:0007669"/>
    <property type="project" value="UniProtKB-SubCell"/>
</dbReference>
<evidence type="ECO:0000313" key="11">
    <source>
        <dbReference type="Proteomes" id="UP000326757"/>
    </source>
</evidence>
<keyword evidence="3" id="KW-0813">Transport</keyword>
<name>A0A5N6KCF8_MONLA</name>
<sequence>MHSLSLSIRTHNSPIMSAPSLASWIVKKPGLLKIMQPLASWYTNAAGYRQLGLRADDLLPEESEEVLLALKRLPQKEAYDRVFRLRRAVQCSVQHQLLPKDQHTKPEEDYAYLSPIIAEIEAEAKERADLECWICIFGSGEWDLRVWGESTEKRCSVLYNVDHQFKN</sequence>
<dbReference type="SUPFAM" id="SSF81524">
    <property type="entry name" value="14 kDa protein of cytochrome bc1 complex (Ubiquinol-cytochrome c reductase)"/>
    <property type="match status" value="1"/>
</dbReference>
<dbReference type="EMBL" id="VIGI01000004">
    <property type="protein sequence ID" value="KAB8301106.1"/>
    <property type="molecule type" value="Genomic_DNA"/>
</dbReference>
<keyword evidence="7" id="KW-0496">Mitochondrion</keyword>
<keyword evidence="4" id="KW-0679">Respiratory chain</keyword>
<evidence type="ECO:0000256" key="1">
    <source>
        <dbReference type="ARBA" id="ARBA00004443"/>
    </source>
</evidence>
<dbReference type="GO" id="GO:0006122">
    <property type="term" value="P:mitochondrial electron transport, ubiquinol to cytochrome c"/>
    <property type="evidence" value="ECO:0007669"/>
    <property type="project" value="InterPro"/>
</dbReference>
<dbReference type="InterPro" id="IPR036544">
    <property type="entry name" value="QCR7_sf"/>
</dbReference>
<keyword evidence="11" id="KW-1185">Reference proteome</keyword>
<dbReference type="FunFam" id="1.10.1090.10:FF:000001">
    <property type="entry name" value="Cytochrome b-c1 complex subunit 7"/>
    <property type="match status" value="1"/>
</dbReference>
<dbReference type="PANTHER" id="PTHR12022:SF0">
    <property type="entry name" value="CYTOCHROME B-C1 COMPLEX SUBUNIT 7"/>
    <property type="match status" value="1"/>
</dbReference>
<dbReference type="OrthoDB" id="425749at2759"/>
<dbReference type="Pfam" id="PF02271">
    <property type="entry name" value="UCR_14kD"/>
    <property type="match status" value="1"/>
</dbReference>
<gene>
    <name evidence="10" type="ORF">EYC80_003013</name>
</gene>
<proteinExistence type="inferred from homology"/>
<dbReference type="PANTHER" id="PTHR12022">
    <property type="entry name" value="UBIQUINOL-CYTOCHROME C REDUCTASE COMPLEX 14 KD PROTEIN"/>
    <property type="match status" value="1"/>
</dbReference>
<dbReference type="InterPro" id="IPR003197">
    <property type="entry name" value="QCR7"/>
</dbReference>
<dbReference type="Gene3D" id="1.10.1090.10">
    <property type="entry name" value="Cytochrome b-c1 complex subunit 7"/>
    <property type="match status" value="1"/>
</dbReference>
<comment type="subcellular location">
    <subcellularLocation>
        <location evidence="1">Mitochondrion inner membrane</location>
        <topology evidence="1">Peripheral membrane protein</topology>
        <orientation evidence="1">Matrix side</orientation>
    </subcellularLocation>
</comment>
<evidence type="ECO:0000256" key="8">
    <source>
        <dbReference type="ARBA" id="ARBA00023136"/>
    </source>
</evidence>
<evidence type="ECO:0000256" key="4">
    <source>
        <dbReference type="ARBA" id="ARBA00022660"/>
    </source>
</evidence>
<organism evidence="10 11">
    <name type="scientific">Monilinia laxa</name>
    <name type="common">Brown rot fungus</name>
    <name type="synonym">Sclerotinia laxa</name>
    <dbReference type="NCBI Taxonomy" id="61186"/>
    <lineage>
        <taxon>Eukaryota</taxon>
        <taxon>Fungi</taxon>
        <taxon>Dikarya</taxon>
        <taxon>Ascomycota</taxon>
        <taxon>Pezizomycotina</taxon>
        <taxon>Leotiomycetes</taxon>
        <taxon>Helotiales</taxon>
        <taxon>Sclerotiniaceae</taxon>
        <taxon>Monilinia</taxon>
    </lineage>
</organism>
<keyword evidence="5" id="KW-0999">Mitochondrion inner membrane</keyword>
<keyword evidence="8" id="KW-0472">Membrane</keyword>
<comment type="similarity">
    <text evidence="2">Belongs to the UQCRB/QCR7 family.</text>
</comment>